<dbReference type="Pfam" id="PF10934">
    <property type="entry name" value="Sheath_initiator"/>
    <property type="match status" value="1"/>
</dbReference>
<evidence type="ECO:0000313" key="1">
    <source>
        <dbReference type="EMBL" id="KXZ65491.1"/>
    </source>
</evidence>
<accession>A0A150HLH8</accession>
<evidence type="ECO:0008006" key="3">
    <source>
        <dbReference type="Google" id="ProtNLM"/>
    </source>
</evidence>
<proteinExistence type="predicted"/>
<dbReference type="Proteomes" id="UP000075680">
    <property type="component" value="Unassembled WGS sequence"/>
</dbReference>
<name>A0A150HLH8_9GAMM</name>
<gene>
    <name evidence="1" type="ORF">AVENLUH5627_02781</name>
</gene>
<evidence type="ECO:0000313" key="2">
    <source>
        <dbReference type="Proteomes" id="UP000075680"/>
    </source>
</evidence>
<reference evidence="1 2" key="1">
    <citation type="journal article" date="2016" name="Sci. Rep.">
        <title>Genomic and phenotypic characterization of the species Acinetobacter venetianus.</title>
        <authorList>
            <person name="Fondi M."/>
            <person name="Maida I."/>
            <person name="Perrin E."/>
            <person name="Orlandini V."/>
            <person name="La Torre L."/>
            <person name="Bosi E."/>
            <person name="Negroni A."/>
            <person name="Zanaroli G."/>
            <person name="Fava F."/>
            <person name="Decorosi F."/>
            <person name="Giovannetti L."/>
            <person name="Viti C."/>
            <person name="Vaneechoutte M."/>
            <person name="Dijkshoorn L."/>
            <person name="Fani R."/>
        </authorList>
    </citation>
    <scope>NUCLEOTIDE SEQUENCE [LARGE SCALE GENOMIC DNA]</scope>
    <source>
        <strain evidence="1 2">LUH5627</strain>
    </source>
</reference>
<protein>
    <recommendedName>
        <fullName evidence="3">Bacteriophage protein</fullName>
    </recommendedName>
</protein>
<dbReference type="InterPro" id="IPR020288">
    <property type="entry name" value="Sheath_initiator"/>
</dbReference>
<dbReference type="AlphaFoldDB" id="A0A150HLH8"/>
<comment type="caution">
    <text evidence="1">The sequence shown here is derived from an EMBL/GenBank/DDBJ whole genome shotgun (WGS) entry which is preliminary data.</text>
</comment>
<sequence length="127" mass="14402">MRGAKASFFMRYRKQDSNDDYSFGNDLNDFHIDSVEAVVQAIDTRLKLWVGEWFADTSEGTGWSQAILGKRSKNLYELTLRQRVLETQGVTSIEEFQSALDTNTRKLTVTMTVNTVFGQSNLSGAYD</sequence>
<organism evidence="1 2">
    <name type="scientific">Acinetobacter venetianus</name>
    <dbReference type="NCBI Taxonomy" id="52133"/>
    <lineage>
        <taxon>Bacteria</taxon>
        <taxon>Pseudomonadati</taxon>
        <taxon>Pseudomonadota</taxon>
        <taxon>Gammaproteobacteria</taxon>
        <taxon>Moraxellales</taxon>
        <taxon>Moraxellaceae</taxon>
        <taxon>Acinetobacter</taxon>
    </lineage>
</organism>
<dbReference type="PATRIC" id="fig|52133.18.peg.2855"/>
<dbReference type="EMBL" id="JRUE01000216">
    <property type="protein sequence ID" value="KXZ65491.1"/>
    <property type="molecule type" value="Genomic_DNA"/>
</dbReference>